<keyword evidence="2" id="KW-1185">Reference proteome</keyword>
<evidence type="ECO:0000313" key="2">
    <source>
        <dbReference type="Proteomes" id="UP000494363"/>
    </source>
</evidence>
<sequence length="40" mass="4515">MSNDSTIYIGLDVHKDSITAAYAIDAGEVELFGKTRYHRR</sequence>
<evidence type="ECO:0008006" key="3">
    <source>
        <dbReference type="Google" id="ProtNLM"/>
    </source>
</evidence>
<dbReference type="AlphaFoldDB" id="A0A6J5FDR6"/>
<protein>
    <recommendedName>
        <fullName evidence="3">IS110 family transposase</fullName>
    </recommendedName>
</protein>
<evidence type="ECO:0000313" key="1">
    <source>
        <dbReference type="EMBL" id="CAB3775335.1"/>
    </source>
</evidence>
<name>A0A6J5FDR6_9BURK</name>
<gene>
    <name evidence="1" type="ORF">LMG29542_08717</name>
</gene>
<dbReference type="Proteomes" id="UP000494363">
    <property type="component" value="Unassembled WGS sequence"/>
</dbReference>
<accession>A0A6J5FDR6</accession>
<organism evidence="1 2">
    <name type="scientific">Paraburkholderia humisilvae</name>
    <dbReference type="NCBI Taxonomy" id="627669"/>
    <lineage>
        <taxon>Bacteria</taxon>
        <taxon>Pseudomonadati</taxon>
        <taxon>Pseudomonadota</taxon>
        <taxon>Betaproteobacteria</taxon>
        <taxon>Burkholderiales</taxon>
        <taxon>Burkholderiaceae</taxon>
        <taxon>Paraburkholderia</taxon>
    </lineage>
</organism>
<proteinExistence type="predicted"/>
<dbReference type="EMBL" id="CADIKH010000427">
    <property type="protein sequence ID" value="CAB3775335.1"/>
    <property type="molecule type" value="Genomic_DNA"/>
</dbReference>
<reference evidence="1 2" key="1">
    <citation type="submission" date="2020-04" db="EMBL/GenBank/DDBJ databases">
        <authorList>
            <person name="De Canck E."/>
        </authorList>
    </citation>
    <scope>NUCLEOTIDE SEQUENCE [LARGE SCALE GENOMIC DNA]</scope>
    <source>
        <strain evidence="1 2">LMG 29542</strain>
    </source>
</reference>